<proteinExistence type="predicted"/>
<evidence type="ECO:0000256" key="1">
    <source>
        <dbReference type="SAM" id="MobiDB-lite"/>
    </source>
</evidence>
<organism evidence="2 3">
    <name type="scientific">Microbacterium album</name>
    <dbReference type="NCBI Taxonomy" id="2053191"/>
    <lineage>
        <taxon>Bacteria</taxon>
        <taxon>Bacillati</taxon>
        <taxon>Actinomycetota</taxon>
        <taxon>Actinomycetes</taxon>
        <taxon>Micrococcales</taxon>
        <taxon>Microbacteriaceae</taxon>
        <taxon>Microbacterium</taxon>
    </lineage>
</organism>
<dbReference type="Proteomes" id="UP000657592">
    <property type="component" value="Unassembled WGS sequence"/>
</dbReference>
<reference evidence="2" key="1">
    <citation type="journal article" date="2014" name="Int. J. Syst. Evol. Microbiol.">
        <title>Complete genome sequence of Corynebacterium casei LMG S-19264T (=DSM 44701T), isolated from a smear-ripened cheese.</title>
        <authorList>
            <consortium name="US DOE Joint Genome Institute (JGI-PGF)"/>
            <person name="Walter F."/>
            <person name="Albersmeier A."/>
            <person name="Kalinowski J."/>
            <person name="Ruckert C."/>
        </authorList>
    </citation>
    <scope>NUCLEOTIDE SEQUENCE</scope>
    <source>
        <strain evidence="2">CGMCC 1.15794</strain>
    </source>
</reference>
<dbReference type="RefSeq" id="WP_188756641.1">
    <property type="nucleotide sequence ID" value="NZ_BMJY01000013.1"/>
</dbReference>
<feature type="compositionally biased region" description="Basic and acidic residues" evidence="1">
    <location>
        <begin position="1"/>
        <end position="29"/>
    </location>
</feature>
<sequence length="82" mass="8672">MSEADTDRPDDKTLRDAEEANRIATEHGVADPGGFPTAQGATWDGETPVDRPAADQTAAVGPEKLPIEDIADDPFEETGPPQ</sequence>
<gene>
    <name evidence="2" type="ORF">GCM10010921_25040</name>
</gene>
<accession>A0A917IFE8</accession>
<evidence type="ECO:0000313" key="3">
    <source>
        <dbReference type="Proteomes" id="UP000657592"/>
    </source>
</evidence>
<evidence type="ECO:0000313" key="2">
    <source>
        <dbReference type="EMBL" id="GGH47938.1"/>
    </source>
</evidence>
<keyword evidence="3" id="KW-1185">Reference proteome</keyword>
<dbReference type="EMBL" id="BMJY01000013">
    <property type="protein sequence ID" value="GGH47938.1"/>
    <property type="molecule type" value="Genomic_DNA"/>
</dbReference>
<dbReference type="AlphaFoldDB" id="A0A917IFE8"/>
<name>A0A917IFE8_9MICO</name>
<feature type="region of interest" description="Disordered" evidence="1">
    <location>
        <begin position="1"/>
        <end position="82"/>
    </location>
</feature>
<protein>
    <submittedName>
        <fullName evidence="2">Uncharacterized protein</fullName>
    </submittedName>
</protein>
<reference evidence="2" key="2">
    <citation type="submission" date="2020-09" db="EMBL/GenBank/DDBJ databases">
        <authorList>
            <person name="Sun Q."/>
            <person name="Zhou Y."/>
        </authorList>
    </citation>
    <scope>NUCLEOTIDE SEQUENCE</scope>
    <source>
        <strain evidence="2">CGMCC 1.15794</strain>
    </source>
</reference>
<comment type="caution">
    <text evidence="2">The sequence shown here is derived from an EMBL/GenBank/DDBJ whole genome shotgun (WGS) entry which is preliminary data.</text>
</comment>